<evidence type="ECO:0000313" key="7">
    <source>
        <dbReference type="Proteomes" id="UP000694568"/>
    </source>
</evidence>
<organism evidence="6 7">
    <name type="scientific">Sander lucioperca</name>
    <name type="common">Pike-perch</name>
    <name type="synonym">Perca lucioperca</name>
    <dbReference type="NCBI Taxonomy" id="283035"/>
    <lineage>
        <taxon>Eukaryota</taxon>
        <taxon>Metazoa</taxon>
        <taxon>Chordata</taxon>
        <taxon>Craniata</taxon>
        <taxon>Vertebrata</taxon>
        <taxon>Euteleostomi</taxon>
        <taxon>Actinopterygii</taxon>
        <taxon>Neopterygii</taxon>
        <taxon>Teleostei</taxon>
        <taxon>Neoteleostei</taxon>
        <taxon>Acanthomorphata</taxon>
        <taxon>Eupercaria</taxon>
        <taxon>Perciformes</taxon>
        <taxon>Percoidei</taxon>
        <taxon>Percidae</taxon>
        <taxon>Luciopercinae</taxon>
        <taxon>Sander</taxon>
    </lineage>
</organism>
<dbReference type="InterPro" id="IPR051287">
    <property type="entry name" value="TCR_variable_region"/>
</dbReference>
<dbReference type="Ensembl" id="ENSSLUT00000043949.1">
    <property type="protein sequence ID" value="ENSSLUP00000042592.1"/>
    <property type="gene ID" value="ENSSLUG00000018919.1"/>
</dbReference>
<keyword evidence="4" id="KW-0393">Immunoglobulin domain</keyword>
<evidence type="ECO:0000256" key="4">
    <source>
        <dbReference type="ARBA" id="ARBA00023319"/>
    </source>
</evidence>
<sequence length="126" mass="14065">MDLLQHEITELSLPLGISCDELTPVETEKNSLEGSSVTLSYRYLKLSTSNYFFWYQQYPGKPPEFIIFHSGTQNEINSGLPVSVSEDKTKMVLQISSAAVTDSALYYCAVRPTVTANPQSLYKNTS</sequence>
<keyword evidence="7" id="KW-1185">Reference proteome</keyword>
<keyword evidence="1" id="KW-0732">Signal</keyword>
<evidence type="ECO:0000256" key="2">
    <source>
        <dbReference type="ARBA" id="ARBA00023130"/>
    </source>
</evidence>
<dbReference type="InterPro" id="IPR013106">
    <property type="entry name" value="Ig_V-set"/>
</dbReference>
<proteinExistence type="predicted"/>
<dbReference type="GeneTree" id="ENSGT01030000234891"/>
<feature type="domain" description="Immunoglobulin V-set" evidence="5">
    <location>
        <begin position="36"/>
        <end position="110"/>
    </location>
</feature>
<dbReference type="Proteomes" id="UP000694568">
    <property type="component" value="Unplaced"/>
</dbReference>
<keyword evidence="2" id="KW-1064">Adaptive immunity</keyword>
<name>A0A8C9ZPJ4_SANLU</name>
<keyword evidence="3" id="KW-0675">Receptor</keyword>
<protein>
    <recommendedName>
        <fullName evidence="5">Immunoglobulin V-set domain-containing protein</fullName>
    </recommendedName>
</protein>
<evidence type="ECO:0000256" key="1">
    <source>
        <dbReference type="ARBA" id="ARBA00022729"/>
    </source>
</evidence>
<keyword evidence="2" id="KW-0391">Immunity</keyword>
<evidence type="ECO:0000256" key="3">
    <source>
        <dbReference type="ARBA" id="ARBA00023170"/>
    </source>
</evidence>
<evidence type="ECO:0000313" key="6">
    <source>
        <dbReference type="Ensembl" id="ENSSLUP00000042592.1"/>
    </source>
</evidence>
<reference evidence="6" key="2">
    <citation type="submission" date="2025-09" db="UniProtKB">
        <authorList>
            <consortium name="Ensembl"/>
        </authorList>
    </citation>
    <scope>IDENTIFICATION</scope>
</reference>
<dbReference type="InterPro" id="IPR013783">
    <property type="entry name" value="Ig-like_fold"/>
</dbReference>
<accession>A0A8C9ZPJ4</accession>
<dbReference type="InterPro" id="IPR036179">
    <property type="entry name" value="Ig-like_dom_sf"/>
</dbReference>
<reference evidence="6" key="1">
    <citation type="submission" date="2025-08" db="UniProtKB">
        <authorList>
            <consortium name="Ensembl"/>
        </authorList>
    </citation>
    <scope>IDENTIFICATION</scope>
</reference>
<dbReference type="SUPFAM" id="SSF48726">
    <property type="entry name" value="Immunoglobulin"/>
    <property type="match status" value="1"/>
</dbReference>
<dbReference type="GO" id="GO:0002250">
    <property type="term" value="P:adaptive immune response"/>
    <property type="evidence" value="ECO:0007669"/>
    <property type="project" value="UniProtKB-KW"/>
</dbReference>
<dbReference type="PANTHER" id="PTHR19367">
    <property type="entry name" value="T-CELL RECEPTOR ALPHA CHAIN V REGION"/>
    <property type="match status" value="1"/>
</dbReference>
<dbReference type="PANTHER" id="PTHR19367:SF18">
    <property type="entry name" value="T CELL RECEPTOR ALPHA VARIABLE 16"/>
    <property type="match status" value="1"/>
</dbReference>
<dbReference type="AlphaFoldDB" id="A0A8C9ZPJ4"/>
<dbReference type="Pfam" id="PF07686">
    <property type="entry name" value="V-set"/>
    <property type="match status" value="1"/>
</dbReference>
<dbReference type="SMART" id="SM00406">
    <property type="entry name" value="IGv"/>
    <property type="match status" value="1"/>
</dbReference>
<evidence type="ECO:0000259" key="5">
    <source>
        <dbReference type="SMART" id="SM00406"/>
    </source>
</evidence>
<dbReference type="Gene3D" id="2.60.40.10">
    <property type="entry name" value="Immunoglobulins"/>
    <property type="match status" value="1"/>
</dbReference>